<dbReference type="InterPro" id="IPR011990">
    <property type="entry name" value="TPR-like_helical_dom_sf"/>
</dbReference>
<name>A0A3L9MHU8_9FLAO</name>
<keyword evidence="3 6" id="KW-0732">Signal</keyword>
<dbReference type="InterPro" id="IPR012944">
    <property type="entry name" value="SusD_RagB_dom"/>
</dbReference>
<keyword evidence="4" id="KW-0472">Membrane</keyword>
<dbReference type="OrthoDB" id="5694214at2"/>
<dbReference type="Pfam" id="PF14322">
    <property type="entry name" value="SusD-like_3"/>
    <property type="match status" value="1"/>
</dbReference>
<organism evidence="9 10">
    <name type="scientific">Faecalibacter macacae</name>
    <dbReference type="NCBI Taxonomy" id="1859289"/>
    <lineage>
        <taxon>Bacteria</taxon>
        <taxon>Pseudomonadati</taxon>
        <taxon>Bacteroidota</taxon>
        <taxon>Flavobacteriia</taxon>
        <taxon>Flavobacteriales</taxon>
        <taxon>Weeksellaceae</taxon>
        <taxon>Faecalibacter</taxon>
    </lineage>
</organism>
<evidence type="ECO:0000256" key="5">
    <source>
        <dbReference type="ARBA" id="ARBA00023237"/>
    </source>
</evidence>
<feature type="domain" description="RagB/SusD" evidence="7">
    <location>
        <begin position="351"/>
        <end position="544"/>
    </location>
</feature>
<keyword evidence="5" id="KW-0998">Cell outer membrane</keyword>
<keyword evidence="10" id="KW-1185">Reference proteome</keyword>
<evidence type="ECO:0000313" key="9">
    <source>
        <dbReference type="EMBL" id="RLZ12643.1"/>
    </source>
</evidence>
<dbReference type="PROSITE" id="PS51257">
    <property type="entry name" value="PROKAR_LIPOPROTEIN"/>
    <property type="match status" value="1"/>
</dbReference>
<evidence type="ECO:0000259" key="8">
    <source>
        <dbReference type="Pfam" id="PF14322"/>
    </source>
</evidence>
<evidence type="ECO:0000259" key="7">
    <source>
        <dbReference type="Pfam" id="PF07980"/>
    </source>
</evidence>
<evidence type="ECO:0000313" key="10">
    <source>
        <dbReference type="Proteomes" id="UP000275348"/>
    </source>
</evidence>
<dbReference type="Proteomes" id="UP000275348">
    <property type="component" value="Unassembled WGS sequence"/>
</dbReference>
<feature type="domain" description="SusD-like N-terminal" evidence="8">
    <location>
        <begin position="137"/>
        <end position="242"/>
    </location>
</feature>
<dbReference type="EMBL" id="RDOJ01000001">
    <property type="protein sequence ID" value="RLZ12643.1"/>
    <property type="molecule type" value="Genomic_DNA"/>
</dbReference>
<dbReference type="GO" id="GO:0009279">
    <property type="term" value="C:cell outer membrane"/>
    <property type="evidence" value="ECO:0007669"/>
    <property type="project" value="UniProtKB-SubCell"/>
</dbReference>
<dbReference type="Gene3D" id="1.25.40.390">
    <property type="match status" value="1"/>
</dbReference>
<dbReference type="Gene3D" id="1.10.3780.10">
    <property type="entry name" value="SusD-like"/>
    <property type="match status" value="1"/>
</dbReference>
<feature type="chain" id="PRO_5018135841" evidence="6">
    <location>
        <begin position="25"/>
        <end position="544"/>
    </location>
</feature>
<proteinExistence type="inferred from homology"/>
<feature type="signal peptide" evidence="6">
    <location>
        <begin position="1"/>
        <end position="24"/>
    </location>
</feature>
<dbReference type="Gene3D" id="1.25.40.10">
    <property type="entry name" value="Tetratricopeptide repeat domain"/>
    <property type="match status" value="1"/>
</dbReference>
<gene>
    <name evidence="9" type="ORF">EAH69_00350</name>
</gene>
<comment type="subcellular location">
    <subcellularLocation>
        <location evidence="1">Cell outer membrane</location>
    </subcellularLocation>
</comment>
<evidence type="ECO:0000256" key="4">
    <source>
        <dbReference type="ARBA" id="ARBA00023136"/>
    </source>
</evidence>
<reference evidence="9 10" key="1">
    <citation type="submission" date="2018-10" db="EMBL/GenBank/DDBJ databases">
        <authorList>
            <person name="Chen X."/>
        </authorList>
    </citation>
    <scope>NUCLEOTIDE SEQUENCE [LARGE SCALE GENOMIC DNA]</scope>
    <source>
        <strain evidence="9 10">YIM 102668</strain>
    </source>
</reference>
<comment type="caution">
    <text evidence="9">The sequence shown here is derived from an EMBL/GenBank/DDBJ whole genome shotgun (WGS) entry which is preliminary data.</text>
</comment>
<protein>
    <submittedName>
        <fullName evidence="9">RagB/SusD family nutrient uptake outer membrane protein</fullName>
    </submittedName>
</protein>
<evidence type="ECO:0000256" key="1">
    <source>
        <dbReference type="ARBA" id="ARBA00004442"/>
    </source>
</evidence>
<dbReference type="SUPFAM" id="SSF48452">
    <property type="entry name" value="TPR-like"/>
    <property type="match status" value="1"/>
</dbReference>
<comment type="similarity">
    <text evidence="2">Belongs to the SusD family.</text>
</comment>
<dbReference type="CDD" id="cd08977">
    <property type="entry name" value="SusD"/>
    <property type="match status" value="1"/>
</dbReference>
<evidence type="ECO:0000256" key="6">
    <source>
        <dbReference type="SAM" id="SignalP"/>
    </source>
</evidence>
<dbReference type="AlphaFoldDB" id="A0A3L9MHU8"/>
<dbReference type="RefSeq" id="WP_121933221.1">
    <property type="nucleotide sequence ID" value="NZ_RDOJ01000001.1"/>
</dbReference>
<evidence type="ECO:0000256" key="3">
    <source>
        <dbReference type="ARBA" id="ARBA00022729"/>
    </source>
</evidence>
<evidence type="ECO:0000256" key="2">
    <source>
        <dbReference type="ARBA" id="ARBA00006275"/>
    </source>
</evidence>
<sequence>MKKIKLTKYLLAAALAFSISSCHDDLDLMPNDPDIITENDVFADATQAKSALAKVYAALAITGTKGPAGDPILGEPDIIGVDEGASQFTRSLFTLNVVTTDEAIVGWGDPGLPNMHAMSWGSNNSFIEGMYYRLATSVSYANSFIKNAEGLAATNPEVAQYIAEARFIRAYAYYNLMDLYANVPLVKEISSNTPTQSNRQEIFTFVESELLDIQNSLAEARGNEYGRVDKVASYALLSRLYLNAETWINQAKYSESIAYSNLAIQSGYSLHTTDVNGNGTAYDELFLADNDSNGAQNEFIFALNFDGNASKTYGGSTFLVKAAIGGTMQPANSGVNGGWGGPRSTKALVEKFQASQNDSNGNPIAWSDKRAMFYTDGQTYEIANVSTFNEGYAVNKFSNKKSNGTNGNDATGEFVDTDVPMIRLAEVYLNYAEAVLRGGAGGDRATALSYINALRARGYGNANGNVSNADLTLDFILDERSRELYWEGTRRTDLIRFNKFVSGYDWPFKGDVANGTSVSDIRKLFPIPVNIIAINPNLTQNPGY</sequence>
<dbReference type="Pfam" id="PF07980">
    <property type="entry name" value="SusD_RagB"/>
    <property type="match status" value="1"/>
</dbReference>
<dbReference type="InterPro" id="IPR033985">
    <property type="entry name" value="SusD-like_N"/>
</dbReference>
<accession>A0A3L9MHU8</accession>